<dbReference type="Gene3D" id="3.40.50.1360">
    <property type="match status" value="1"/>
</dbReference>
<dbReference type="SUPFAM" id="SSF46785">
    <property type="entry name" value="Winged helix' DNA-binding domain"/>
    <property type="match status" value="1"/>
</dbReference>
<dbReference type="InterPro" id="IPR001034">
    <property type="entry name" value="DeoR_HTH"/>
</dbReference>
<name>A0A0F4LBP7_9LACO</name>
<comment type="caution">
    <text evidence="5">The sequence shown here is derived from an EMBL/GenBank/DDBJ whole genome shotgun (WGS) entry which is preliminary data.</text>
</comment>
<evidence type="ECO:0000256" key="3">
    <source>
        <dbReference type="ARBA" id="ARBA00023163"/>
    </source>
</evidence>
<evidence type="ECO:0000256" key="2">
    <source>
        <dbReference type="ARBA" id="ARBA00023125"/>
    </source>
</evidence>
<dbReference type="AlphaFoldDB" id="A0A0F4LBP7"/>
<keyword evidence="1" id="KW-0805">Transcription regulation</keyword>
<dbReference type="Gene3D" id="1.10.10.10">
    <property type="entry name" value="Winged helix-like DNA-binding domain superfamily/Winged helix DNA-binding domain"/>
    <property type="match status" value="1"/>
</dbReference>
<dbReference type="GO" id="GO:0003700">
    <property type="term" value="F:DNA-binding transcription factor activity"/>
    <property type="evidence" value="ECO:0007669"/>
    <property type="project" value="InterPro"/>
</dbReference>
<organism evidence="5 6">
    <name type="scientific">Lactobacillus melliventris</name>
    <dbReference type="NCBI Taxonomy" id="1218507"/>
    <lineage>
        <taxon>Bacteria</taxon>
        <taxon>Bacillati</taxon>
        <taxon>Bacillota</taxon>
        <taxon>Bacilli</taxon>
        <taxon>Lactobacillales</taxon>
        <taxon>Lactobacillaceae</taxon>
        <taxon>Lactobacillus</taxon>
    </lineage>
</organism>
<dbReference type="SMART" id="SM00420">
    <property type="entry name" value="HTH_DEOR"/>
    <property type="match status" value="1"/>
</dbReference>
<evidence type="ECO:0000313" key="6">
    <source>
        <dbReference type="Proteomes" id="UP000033531"/>
    </source>
</evidence>
<dbReference type="SUPFAM" id="SSF100950">
    <property type="entry name" value="NagB/RpiA/CoA transferase-like"/>
    <property type="match status" value="1"/>
</dbReference>
<dbReference type="PROSITE" id="PS51000">
    <property type="entry name" value="HTH_DEOR_2"/>
    <property type="match status" value="1"/>
</dbReference>
<protein>
    <submittedName>
        <fullName evidence="5">DeoR-like helix-turn-helix protein</fullName>
    </submittedName>
</protein>
<dbReference type="InterPro" id="IPR036388">
    <property type="entry name" value="WH-like_DNA-bd_sf"/>
</dbReference>
<keyword evidence="2" id="KW-0238">DNA-binding</keyword>
<dbReference type="PROSITE" id="PS00894">
    <property type="entry name" value="HTH_DEOR_1"/>
    <property type="match status" value="1"/>
</dbReference>
<dbReference type="HOGENOM" id="CLU_060699_1_4_9"/>
<gene>
    <name evidence="5" type="ORF">JF74_13620</name>
</gene>
<dbReference type="PRINTS" id="PR00037">
    <property type="entry name" value="HTHLACR"/>
</dbReference>
<keyword evidence="3" id="KW-0804">Transcription</keyword>
<dbReference type="Pfam" id="PF08220">
    <property type="entry name" value="HTH_DeoR"/>
    <property type="match status" value="1"/>
</dbReference>
<dbReference type="EMBL" id="JXLI01000011">
    <property type="protein sequence ID" value="KJY56282.1"/>
    <property type="molecule type" value="Genomic_DNA"/>
</dbReference>
<dbReference type="RefSeq" id="WP_046325312.1">
    <property type="nucleotide sequence ID" value="NZ_JBHTMT010000005.1"/>
</dbReference>
<evidence type="ECO:0000256" key="1">
    <source>
        <dbReference type="ARBA" id="ARBA00023015"/>
    </source>
</evidence>
<feature type="domain" description="HTH deoR-type" evidence="4">
    <location>
        <begin position="4"/>
        <end position="59"/>
    </location>
</feature>
<dbReference type="Pfam" id="PF00455">
    <property type="entry name" value="DeoRC"/>
    <property type="match status" value="1"/>
</dbReference>
<evidence type="ECO:0000259" key="4">
    <source>
        <dbReference type="PROSITE" id="PS51000"/>
    </source>
</evidence>
<dbReference type="InterPro" id="IPR018356">
    <property type="entry name" value="Tscrpt_reg_HTH_DeoR_CS"/>
</dbReference>
<sequence length="253" mass="27849">MKLTNKRRNDILTEIIKKGSVTVHHLSNEFSVSYETIRKDLTFLDQKGYIIKEHGGATALNSLIENSFTVRQEKQIKLKKLIAVAAFKLILDNSSIILGSGSTVLELAKLLVAKKNLKIYTDSFPVATALANSDNELYFFGGKIRAKSSSVYGGWTNEAINSIKANMCFIGSDNFAGHNGPTTPSYSDYGVDKLLLEHSNKKYVLADSTKFEGSSLYQITNWENITALITNVISKAQVDSLASLTNIIQAKNS</sequence>
<dbReference type="PANTHER" id="PTHR30363">
    <property type="entry name" value="HTH-TYPE TRANSCRIPTIONAL REGULATOR SRLR-RELATED"/>
    <property type="match status" value="1"/>
</dbReference>
<dbReference type="InterPro" id="IPR036390">
    <property type="entry name" value="WH_DNA-bd_sf"/>
</dbReference>
<dbReference type="InterPro" id="IPR037171">
    <property type="entry name" value="NagB/RpiA_transferase-like"/>
</dbReference>
<dbReference type="PATRIC" id="fig|1218507.3.peg.1545"/>
<dbReference type="OrthoDB" id="9798651at2"/>
<proteinExistence type="predicted"/>
<reference evidence="5 6" key="1">
    <citation type="submission" date="2015-01" db="EMBL/GenBank/DDBJ databases">
        <title>Comparative genomics of the lactic acid bacteria isolated from the honey bee gut.</title>
        <authorList>
            <person name="Ellegaard K.M."/>
            <person name="Tamarit D."/>
            <person name="Javelind E."/>
            <person name="Olofsson T."/>
            <person name="Andersson S.G."/>
            <person name="Vasquez A."/>
        </authorList>
    </citation>
    <scope>NUCLEOTIDE SEQUENCE [LARGE SCALE GENOMIC DNA]</scope>
    <source>
        <strain evidence="5 6">Hma8</strain>
    </source>
</reference>
<dbReference type="InterPro" id="IPR014036">
    <property type="entry name" value="DeoR-like_C"/>
</dbReference>
<dbReference type="PANTHER" id="PTHR30363:SF44">
    <property type="entry name" value="AGA OPERON TRANSCRIPTIONAL REPRESSOR-RELATED"/>
    <property type="match status" value="1"/>
</dbReference>
<evidence type="ECO:0000313" key="5">
    <source>
        <dbReference type="EMBL" id="KJY56282.1"/>
    </source>
</evidence>
<dbReference type="SMART" id="SM01134">
    <property type="entry name" value="DeoRC"/>
    <property type="match status" value="1"/>
</dbReference>
<dbReference type="InterPro" id="IPR050313">
    <property type="entry name" value="Carb_Metab_HTH_regulators"/>
</dbReference>
<dbReference type="GO" id="GO:0003677">
    <property type="term" value="F:DNA binding"/>
    <property type="evidence" value="ECO:0007669"/>
    <property type="project" value="UniProtKB-KW"/>
</dbReference>
<accession>A0A0F4LBP7</accession>
<dbReference type="STRING" id="1218507.JF74_13620"/>
<dbReference type="Proteomes" id="UP000033531">
    <property type="component" value="Unassembled WGS sequence"/>
</dbReference>